<dbReference type="GO" id="GO:0000981">
    <property type="term" value="F:DNA-binding transcription factor activity, RNA polymerase II-specific"/>
    <property type="evidence" value="ECO:0007669"/>
    <property type="project" value="TreeGrafter"/>
</dbReference>
<dbReference type="GO" id="GO:0000978">
    <property type="term" value="F:RNA polymerase II cis-regulatory region sequence-specific DNA binding"/>
    <property type="evidence" value="ECO:0007669"/>
    <property type="project" value="TreeGrafter"/>
</dbReference>
<feature type="compositionally biased region" description="Polar residues" evidence="11">
    <location>
        <begin position="80"/>
        <end position="111"/>
    </location>
</feature>
<keyword evidence="5" id="KW-0862">Zinc</keyword>
<feature type="compositionally biased region" description="Basic and acidic residues" evidence="11">
    <location>
        <begin position="695"/>
        <end position="712"/>
    </location>
</feature>
<feature type="compositionally biased region" description="Polar residues" evidence="11">
    <location>
        <begin position="62"/>
        <end position="72"/>
    </location>
</feature>
<dbReference type="InterPro" id="IPR013087">
    <property type="entry name" value="Znf_C2H2_type"/>
</dbReference>
<feature type="region of interest" description="Disordered" evidence="11">
    <location>
        <begin position="340"/>
        <end position="405"/>
    </location>
</feature>
<dbReference type="SUPFAM" id="SSF57667">
    <property type="entry name" value="beta-beta-alpha zinc fingers"/>
    <property type="match status" value="3"/>
</dbReference>
<dbReference type="GO" id="GO:0048699">
    <property type="term" value="P:generation of neurons"/>
    <property type="evidence" value="ECO:0007669"/>
    <property type="project" value="UniProtKB-ARBA"/>
</dbReference>
<evidence type="ECO:0000313" key="13">
    <source>
        <dbReference type="EMBL" id="KAK2186471.1"/>
    </source>
</evidence>
<dbReference type="GO" id="GO:0008270">
    <property type="term" value="F:zinc ion binding"/>
    <property type="evidence" value="ECO:0007669"/>
    <property type="project" value="UniProtKB-KW"/>
</dbReference>
<keyword evidence="4 10" id="KW-0863">Zinc-finger</keyword>
<feature type="domain" description="C2H2-type" evidence="12">
    <location>
        <begin position="651"/>
        <end position="678"/>
    </location>
</feature>
<reference evidence="13" key="1">
    <citation type="journal article" date="2023" name="Mol. Biol. Evol.">
        <title>Third-Generation Sequencing Reveals the Adaptive Role of the Epigenome in Three Deep-Sea Polychaetes.</title>
        <authorList>
            <person name="Perez M."/>
            <person name="Aroh O."/>
            <person name="Sun Y."/>
            <person name="Lan Y."/>
            <person name="Juniper S.K."/>
            <person name="Young C.R."/>
            <person name="Angers B."/>
            <person name="Qian P.Y."/>
        </authorList>
    </citation>
    <scope>NUCLEOTIDE SEQUENCE</scope>
    <source>
        <strain evidence="13">R07B-5</strain>
    </source>
</reference>
<feature type="compositionally biased region" description="Low complexity" evidence="11">
    <location>
        <begin position="16"/>
        <end position="26"/>
    </location>
</feature>
<dbReference type="GO" id="GO:0061061">
    <property type="term" value="P:muscle structure development"/>
    <property type="evidence" value="ECO:0007669"/>
    <property type="project" value="UniProtKB-ARBA"/>
</dbReference>
<evidence type="ECO:0000256" key="6">
    <source>
        <dbReference type="ARBA" id="ARBA00023015"/>
    </source>
</evidence>
<evidence type="ECO:0000313" key="14">
    <source>
        <dbReference type="Proteomes" id="UP001209878"/>
    </source>
</evidence>
<dbReference type="PANTHER" id="PTHR23233:SF84">
    <property type="entry name" value="FI23031P1"/>
    <property type="match status" value="1"/>
</dbReference>
<keyword evidence="14" id="KW-1185">Reference proteome</keyword>
<proteinExistence type="inferred from homology"/>
<dbReference type="Proteomes" id="UP001209878">
    <property type="component" value="Unassembled WGS sequence"/>
</dbReference>
<keyword evidence="3" id="KW-0677">Repeat</keyword>
<evidence type="ECO:0000256" key="11">
    <source>
        <dbReference type="SAM" id="MobiDB-lite"/>
    </source>
</evidence>
<dbReference type="InterPro" id="IPR051565">
    <property type="entry name" value="Sal_C2H2-zinc-finger"/>
</dbReference>
<comment type="similarity">
    <text evidence="9">Belongs to the sal C2H2-type zinc-finger protein family.</text>
</comment>
<feature type="domain" description="C2H2-type" evidence="12">
    <location>
        <begin position="277"/>
        <end position="304"/>
    </location>
</feature>
<evidence type="ECO:0000259" key="12">
    <source>
        <dbReference type="PROSITE" id="PS50157"/>
    </source>
</evidence>
<dbReference type="GO" id="GO:0009791">
    <property type="term" value="P:post-embryonic development"/>
    <property type="evidence" value="ECO:0007669"/>
    <property type="project" value="UniProtKB-ARBA"/>
</dbReference>
<gene>
    <name evidence="13" type="ORF">NP493_199g06000</name>
</gene>
<dbReference type="Pfam" id="PF13894">
    <property type="entry name" value="zf-C2H2_4"/>
    <property type="match status" value="1"/>
</dbReference>
<evidence type="ECO:0000256" key="3">
    <source>
        <dbReference type="ARBA" id="ARBA00022737"/>
    </source>
</evidence>
<dbReference type="PANTHER" id="PTHR23233">
    <property type="entry name" value="SAL-LIKE PROTEIN"/>
    <property type="match status" value="1"/>
</dbReference>
<dbReference type="Pfam" id="PF12874">
    <property type="entry name" value="zf-met"/>
    <property type="match status" value="1"/>
</dbReference>
<feature type="compositionally biased region" description="Basic and acidic residues" evidence="11">
    <location>
        <begin position="350"/>
        <end position="375"/>
    </location>
</feature>
<sequence>MNATMFPEHLDRPAKLAPSGVSSASSLPVVSPLAANHTAAFSHMTLGAKEKMAEDVDEASCRPSQHGDSVSQLGEGVHSNEASRNSFLDEQSVRPSSAMSGSRNETPGPANTCSPALSSRSSTSSPAVTPSASCQSLPMACLSSMVPPMPQPLMSSVAPTMPPFGFEPLPFYSSQSHSILPSSKEDPMEQFMEIQKSETSKLEQLVKNIESKLTDPNQCAICHRILSCKSALLMHYRTHTGERPFKCKICGRAFTTKGNLKTHMGVHRAKPPVRMMHQCPVCHKQFTNALVLQQHVRMHTGELPKDFALHSDMLAASAAINYMAPFPGFPFLPLPPAGLPQHPMGAAGELDLRKPKMEGHHEDRERGEEEAKDDYATPGKRRASEDESNREAWSAEGSVNEDSNEMDIAAYKRAKLDDEVKSAVSESDRESEIREKDGESAKEGETEDDASASGLMPPARRPSSVPHASTPPALVPLSQVLSANKPEMIYPRYSHPPLIPMSYSTSLMAMEDRIRSIDMTAPHFLSMGHPLEGMENIIRRAETHMTASSHVPRSENHSPAVMTPMPRPPSSGDRRSPTEDSATAASPSMAMSPGDSGSNHLERNGVSEHGYGGSATQSFLDETTCNVCFKTFACRSALDIHYRSHSNDRPFKCEACDRSFSTYGNMKQHLLTHKIPRPADGRLRRTDQDELNGGARDEHATQEHRTDHDSFAHHPPPPDMYPFPFPPSFPNGFMSPKMNEISVIQGLNGGINPIMPLPPTTEAMLGHFPASFAENMLRSQFAVIASSQQHLRAAADEHPLKASDSARKPPDLSMNGTDGGDKQMNGASGELDLSIRKSESSTPSSISSSLEQHSMDAAHNATWIWKTTCHLCSKVCSSASALEMHMKGHLQAHNDELTSKPLVA</sequence>
<feature type="region of interest" description="Disordered" evidence="11">
    <location>
        <begin position="1"/>
        <end position="26"/>
    </location>
</feature>
<dbReference type="PROSITE" id="PS50157">
    <property type="entry name" value="ZINC_FINGER_C2H2_2"/>
    <property type="match status" value="5"/>
</dbReference>
<keyword evidence="7" id="KW-0804">Transcription</keyword>
<evidence type="ECO:0000256" key="4">
    <source>
        <dbReference type="ARBA" id="ARBA00022771"/>
    </source>
</evidence>
<feature type="compositionally biased region" description="Basic and acidic residues" evidence="11">
    <location>
        <begin position="679"/>
        <end position="688"/>
    </location>
</feature>
<keyword evidence="2" id="KW-0479">Metal-binding</keyword>
<feature type="compositionally biased region" description="Basic and acidic residues" evidence="11">
    <location>
        <begin position="793"/>
        <end position="810"/>
    </location>
</feature>
<feature type="region of interest" description="Disordered" evidence="11">
    <location>
        <begin position="417"/>
        <end position="471"/>
    </location>
</feature>
<comment type="subcellular location">
    <subcellularLocation>
        <location evidence="1">Nucleus</location>
    </subcellularLocation>
</comment>
<evidence type="ECO:0000256" key="10">
    <source>
        <dbReference type="PROSITE-ProRule" id="PRU00042"/>
    </source>
</evidence>
<dbReference type="GO" id="GO:0001708">
    <property type="term" value="P:cell fate specification"/>
    <property type="evidence" value="ECO:0007669"/>
    <property type="project" value="UniProtKB-ARBA"/>
</dbReference>
<accession>A0AAD9UEL7</accession>
<feature type="domain" description="C2H2-type" evidence="12">
    <location>
        <begin position="245"/>
        <end position="272"/>
    </location>
</feature>
<dbReference type="InterPro" id="IPR036236">
    <property type="entry name" value="Znf_C2H2_sf"/>
</dbReference>
<feature type="domain" description="C2H2-type" evidence="12">
    <location>
        <begin position="217"/>
        <end position="244"/>
    </location>
</feature>
<evidence type="ECO:0000256" key="7">
    <source>
        <dbReference type="ARBA" id="ARBA00023163"/>
    </source>
</evidence>
<evidence type="ECO:0000256" key="2">
    <source>
        <dbReference type="ARBA" id="ARBA00022723"/>
    </source>
</evidence>
<feature type="region of interest" description="Disordered" evidence="11">
    <location>
        <begin position="54"/>
        <end position="130"/>
    </location>
</feature>
<dbReference type="Pfam" id="PF00096">
    <property type="entry name" value="zf-C2H2"/>
    <property type="match status" value="3"/>
</dbReference>
<evidence type="ECO:0000256" key="8">
    <source>
        <dbReference type="ARBA" id="ARBA00023242"/>
    </source>
</evidence>
<dbReference type="AlphaFoldDB" id="A0AAD9UEL7"/>
<keyword evidence="8" id="KW-0539">Nucleus</keyword>
<protein>
    <recommendedName>
        <fullName evidence="12">C2H2-type domain-containing protein</fullName>
    </recommendedName>
</protein>
<feature type="compositionally biased region" description="Low complexity" evidence="11">
    <location>
        <begin position="580"/>
        <end position="598"/>
    </location>
</feature>
<feature type="domain" description="C2H2-type" evidence="12">
    <location>
        <begin position="623"/>
        <end position="650"/>
    </location>
</feature>
<keyword evidence="6" id="KW-0805">Transcription regulation</keyword>
<feature type="region of interest" description="Disordered" evidence="11">
    <location>
        <begin position="545"/>
        <end position="609"/>
    </location>
</feature>
<evidence type="ECO:0000256" key="1">
    <source>
        <dbReference type="ARBA" id="ARBA00004123"/>
    </source>
</evidence>
<dbReference type="FunFam" id="3.30.160.60:FF:000025">
    <property type="entry name" value="Spalt-like transcription factor 1"/>
    <property type="match status" value="1"/>
</dbReference>
<dbReference type="FunFam" id="3.30.160.60:FF:000708">
    <property type="entry name" value="Sal-like protein 1"/>
    <property type="match status" value="1"/>
</dbReference>
<feature type="region of interest" description="Disordered" evidence="11">
    <location>
        <begin position="793"/>
        <end position="828"/>
    </location>
</feature>
<dbReference type="EMBL" id="JAODUO010000199">
    <property type="protein sequence ID" value="KAK2186471.1"/>
    <property type="molecule type" value="Genomic_DNA"/>
</dbReference>
<feature type="region of interest" description="Disordered" evidence="11">
    <location>
        <begin position="679"/>
        <end position="720"/>
    </location>
</feature>
<evidence type="ECO:0000256" key="5">
    <source>
        <dbReference type="ARBA" id="ARBA00022833"/>
    </source>
</evidence>
<feature type="compositionally biased region" description="Low complexity" evidence="11">
    <location>
        <begin position="112"/>
        <end position="130"/>
    </location>
</feature>
<dbReference type="FunFam" id="3.30.160.60:FF:002381">
    <property type="entry name" value="Putative spalt protein"/>
    <property type="match status" value="1"/>
</dbReference>
<dbReference type="PROSITE" id="PS00028">
    <property type="entry name" value="ZINC_FINGER_C2H2_1"/>
    <property type="match status" value="6"/>
</dbReference>
<comment type="caution">
    <text evidence="13">The sequence shown here is derived from an EMBL/GenBank/DDBJ whole genome shotgun (WGS) entry which is preliminary data.</text>
</comment>
<dbReference type="FunFam" id="3.30.160.60:FF:000130">
    <property type="entry name" value="Spalt-like transcription factor 4"/>
    <property type="match status" value="1"/>
</dbReference>
<name>A0AAD9UEL7_RIDPI</name>
<dbReference type="GO" id="GO:0048513">
    <property type="term" value="P:animal organ development"/>
    <property type="evidence" value="ECO:0007669"/>
    <property type="project" value="UniProtKB-ARBA"/>
</dbReference>
<dbReference type="Gene3D" id="3.30.160.60">
    <property type="entry name" value="Classic Zinc Finger"/>
    <property type="match status" value="5"/>
</dbReference>
<evidence type="ECO:0000256" key="9">
    <source>
        <dbReference type="ARBA" id="ARBA00038474"/>
    </source>
</evidence>
<dbReference type="GO" id="GO:0005634">
    <property type="term" value="C:nucleus"/>
    <property type="evidence" value="ECO:0007669"/>
    <property type="project" value="UniProtKB-SubCell"/>
</dbReference>
<dbReference type="GO" id="GO:0048646">
    <property type="term" value="P:anatomical structure formation involved in morphogenesis"/>
    <property type="evidence" value="ECO:0007669"/>
    <property type="project" value="UniProtKB-ARBA"/>
</dbReference>
<organism evidence="13 14">
    <name type="scientific">Ridgeia piscesae</name>
    <name type="common">Tubeworm</name>
    <dbReference type="NCBI Taxonomy" id="27915"/>
    <lineage>
        <taxon>Eukaryota</taxon>
        <taxon>Metazoa</taxon>
        <taxon>Spiralia</taxon>
        <taxon>Lophotrochozoa</taxon>
        <taxon>Annelida</taxon>
        <taxon>Polychaeta</taxon>
        <taxon>Sedentaria</taxon>
        <taxon>Canalipalpata</taxon>
        <taxon>Sabellida</taxon>
        <taxon>Siboglinidae</taxon>
        <taxon>Ridgeia</taxon>
    </lineage>
</organism>
<feature type="compositionally biased region" description="Basic and acidic residues" evidence="11">
    <location>
        <begin position="417"/>
        <end position="444"/>
    </location>
</feature>
<dbReference type="SMART" id="SM00355">
    <property type="entry name" value="ZnF_C2H2"/>
    <property type="match status" value="6"/>
</dbReference>